<organism evidence="1">
    <name type="scientific">Schizaphis graminum</name>
    <name type="common">Green bug aphid</name>
    <dbReference type="NCBI Taxonomy" id="13262"/>
    <lineage>
        <taxon>Eukaryota</taxon>
        <taxon>Metazoa</taxon>
        <taxon>Ecdysozoa</taxon>
        <taxon>Arthropoda</taxon>
        <taxon>Hexapoda</taxon>
        <taxon>Insecta</taxon>
        <taxon>Pterygota</taxon>
        <taxon>Neoptera</taxon>
        <taxon>Paraneoptera</taxon>
        <taxon>Hemiptera</taxon>
        <taxon>Sternorrhyncha</taxon>
        <taxon>Aphidomorpha</taxon>
        <taxon>Aphidoidea</taxon>
        <taxon>Aphididae</taxon>
        <taxon>Aphidini</taxon>
        <taxon>Schizaphis</taxon>
    </lineage>
</organism>
<dbReference type="EMBL" id="GGMR01015316">
    <property type="protein sequence ID" value="MBY27935.1"/>
    <property type="molecule type" value="Transcribed_RNA"/>
</dbReference>
<gene>
    <name evidence="1" type="ORF">g.39406</name>
</gene>
<evidence type="ECO:0000313" key="1">
    <source>
        <dbReference type="EMBL" id="MBY27935.1"/>
    </source>
</evidence>
<accession>A0A2S2PEV1</accession>
<proteinExistence type="predicted"/>
<dbReference type="AlphaFoldDB" id="A0A2S2PEV1"/>
<protein>
    <submittedName>
        <fullName evidence="1">Uncharacterized protein</fullName>
    </submittedName>
</protein>
<name>A0A2S2PEV1_SCHGA</name>
<reference evidence="1" key="1">
    <citation type="submission" date="2018-04" db="EMBL/GenBank/DDBJ databases">
        <title>Transcriptome of Schizaphis graminum biotype I.</title>
        <authorList>
            <person name="Scully E.D."/>
            <person name="Geib S.M."/>
            <person name="Palmer N.A."/>
            <person name="Koch K."/>
            <person name="Bradshaw J."/>
            <person name="Heng-Moss T."/>
            <person name="Sarath G."/>
        </authorList>
    </citation>
    <scope>NUCLEOTIDE SEQUENCE</scope>
</reference>
<sequence>MLYSLRFVLPVHGIKVYQHLPLAIMIGPIIDKNMRTLGIKNLKNDNSWNSKDFDVFLMSVSGLKPFIILRETEDENRDTNGDQKDTYKAEELKSDIDLNKIQYFSKSYHIGRIHLEQINTL</sequence>